<gene>
    <name evidence="2" type="ORF">SK128_027597</name>
</gene>
<comment type="caution">
    <text evidence="2">The sequence shown here is derived from an EMBL/GenBank/DDBJ whole genome shotgun (WGS) entry which is preliminary data.</text>
</comment>
<dbReference type="EMBL" id="JAXCGZ010023074">
    <property type="protein sequence ID" value="KAK7017565.1"/>
    <property type="molecule type" value="Genomic_DNA"/>
</dbReference>
<feature type="chain" id="PRO_5042937703" evidence="1">
    <location>
        <begin position="24"/>
        <end position="143"/>
    </location>
</feature>
<reference evidence="2 3" key="1">
    <citation type="submission" date="2023-11" db="EMBL/GenBank/DDBJ databases">
        <title>Halocaridina rubra genome assembly.</title>
        <authorList>
            <person name="Smith C."/>
        </authorList>
    </citation>
    <scope>NUCLEOTIDE SEQUENCE [LARGE SCALE GENOMIC DNA]</scope>
    <source>
        <strain evidence="2">EP-1</strain>
        <tissue evidence="2">Whole</tissue>
    </source>
</reference>
<keyword evidence="3" id="KW-1185">Reference proteome</keyword>
<evidence type="ECO:0000256" key="1">
    <source>
        <dbReference type="SAM" id="SignalP"/>
    </source>
</evidence>
<dbReference type="Proteomes" id="UP001381693">
    <property type="component" value="Unassembled WGS sequence"/>
</dbReference>
<name>A0AAN8WM72_HALRR</name>
<feature type="signal peptide" evidence="1">
    <location>
        <begin position="1"/>
        <end position="23"/>
    </location>
</feature>
<evidence type="ECO:0000313" key="3">
    <source>
        <dbReference type="Proteomes" id="UP001381693"/>
    </source>
</evidence>
<evidence type="ECO:0000313" key="2">
    <source>
        <dbReference type="EMBL" id="KAK7017565.1"/>
    </source>
</evidence>
<dbReference type="AlphaFoldDB" id="A0AAN8WM72"/>
<organism evidence="2 3">
    <name type="scientific">Halocaridina rubra</name>
    <name type="common">Hawaiian red shrimp</name>
    <dbReference type="NCBI Taxonomy" id="373956"/>
    <lineage>
        <taxon>Eukaryota</taxon>
        <taxon>Metazoa</taxon>
        <taxon>Ecdysozoa</taxon>
        <taxon>Arthropoda</taxon>
        <taxon>Crustacea</taxon>
        <taxon>Multicrustacea</taxon>
        <taxon>Malacostraca</taxon>
        <taxon>Eumalacostraca</taxon>
        <taxon>Eucarida</taxon>
        <taxon>Decapoda</taxon>
        <taxon>Pleocyemata</taxon>
        <taxon>Caridea</taxon>
        <taxon>Atyoidea</taxon>
        <taxon>Atyidae</taxon>
        <taxon>Halocaridina</taxon>
    </lineage>
</organism>
<protein>
    <submittedName>
        <fullName evidence="2">Uncharacterized protein</fullName>
    </submittedName>
</protein>
<accession>A0AAN8WM72</accession>
<proteinExistence type="predicted"/>
<keyword evidence="1" id="KW-0732">Signal</keyword>
<sequence length="143" mass="16038">MSLVKRFSFMILAGALLIESTWSPQPKEEKSAKVLNPTLMGTETDNNETRRSTLSDVLFAIAQFTHIENRKYLESLREALSRLPKLPSVPQNISKLLCGKKKKHYGGKHCQHPAYYALSVNFSDMDGIQRCICVSPSPGIIND</sequence>